<dbReference type="CDD" id="cd09917">
    <property type="entry name" value="F-box_SF"/>
    <property type="match status" value="1"/>
</dbReference>
<dbReference type="Gene3D" id="3.80.10.10">
    <property type="entry name" value="Ribonuclease Inhibitor"/>
    <property type="match status" value="2"/>
</dbReference>
<dbReference type="GO" id="GO:0031146">
    <property type="term" value="P:SCF-dependent proteasomal ubiquitin-dependent protein catabolic process"/>
    <property type="evidence" value="ECO:0007669"/>
    <property type="project" value="TreeGrafter"/>
</dbReference>
<dbReference type="PROSITE" id="PS50181">
    <property type="entry name" value="FBOX"/>
    <property type="match status" value="1"/>
</dbReference>
<feature type="region of interest" description="Disordered" evidence="1">
    <location>
        <begin position="1"/>
        <end position="27"/>
    </location>
</feature>
<evidence type="ECO:0000259" key="2">
    <source>
        <dbReference type="PROSITE" id="PS50181"/>
    </source>
</evidence>
<dbReference type="SUPFAM" id="SSF52047">
    <property type="entry name" value="RNI-like"/>
    <property type="match status" value="1"/>
</dbReference>
<dbReference type="InterPro" id="IPR006553">
    <property type="entry name" value="Leu-rich_rpt_Cys-con_subtyp"/>
</dbReference>
<dbReference type="PANTHER" id="PTHR13318">
    <property type="entry name" value="PARTNER OF PAIRED, ISOFORM B-RELATED"/>
    <property type="match status" value="1"/>
</dbReference>
<dbReference type="Pfam" id="PF13516">
    <property type="entry name" value="LRR_6"/>
    <property type="match status" value="2"/>
</dbReference>
<sequence>MSNLPRADSGYIKNSKEHDYEENKNVRKNSITRKRRVRFNSFNNNLNNPLYKKEEKSTTLFRNYFDGSFDNFETENDNDSLTEDTITLHKNQNQINNDEYKESSAILNISQDKLLFNNPQYDSMFIHDIDPFKEKSFHNTTESINILDTLNEDEKETKKEIKLIYESDGKPPNYFDFNTKGKSKNVSVKFDENQLHHNQKNLKSHRTKKGKKNEKKKKNDTTRELLKNKFLKFVKKYASSSNNYSLSDDIEIEKSFYNFYDENFGKKDVDFDKNIYTYEKNDGSKFDITINDLFDDQDEFDEFKNSIYINDNDNDNFDSLKSGESSSTYTSFQYNPSFIYDRSFSPEYEDTMNYLCYNISTCIDNNAFIDDEETNRKKNENILIGLFDEEEEEKEVKDDGVKEEISKPETKSENSKLKENLKSFMESEAFKKVLNNPETLTIFLKGILSGYVDPKKIDNTKDKLFKMIDNKDIEQIKKFVNNYVDIIEESEDKIKDIKEKSIMIESGKKPGDVCTDVIESNPGFIARFNEIMIEKFTNINNTIINFTTELCPQIIKNGFNSVMKSIPFVVSFASLIPMEYVTGLLSSFPAGQAILATVNDIILKSTFLASSHMVLPQIAVIIGFLYKYFSNRDNGDQARGINNDGSNNSLTKFMGIFEIFSNNLRSDGGLSNTERDPSVITSKIINAVFKTMMESKDLPNAFHNEKINSIMTSLMNNLPNSDNKIKACLAILNDVMNKDNDTCKELFDELINLLDREKLSNEDFNKILSLIIKGSENLQISSNIIEKKEDIEINQNIGDNDYDHSMDKSYSVIVLSQVLDELKKSKDSSDTKNEKGINLYSSGNELKKEKIIREYSINTNSKDSYRTVKMKNGYSKRSYSLDDFENKKKQSEFGIIKQDSKNKNTQFSIKRTSQYNPTEEIIPKYSASTSTSPATSPISFQRKYNSNNEKKMSKYQLKKGYSDGEILSPERLFKMEKNYTFNNLNIKNEWSDEVRDKNNKRIQENMYLQNKGLNIGDSLINDEVFTPYIITDNIKKELESNIDYISKKYLINNSEKEETTQSSKKSNSEYSINSDDTYDKLYLMDSKKVNSPEDSIKVKQSKKSFKQIVMDHFIRNTSKKSDSKYQYIEWENLPLEIIFNIFSEFSIEELAYLRGVSKYFNYILTNPVFYMNINLTSESDIVDNKALLYQWKLSNGYLLSLNLSQCTLINESVFKDALDYKIQDRRINDESITNEKANLCFNNTKNKFEKEESLVQNLRFLDISYCSGIYSSQTMCNFFRGISIQPDGNIIEKNGCINLEELILSDLYQILDDDLLISIADSCPNLKKLYISKGYDITNFSVKMILQKCKHLESLKIVNCPKINYEAFDTRRFEEASIMNDNMSYDLNLKYINVNYCRMMEDNLVEMISNYCPYLEELYISGCQNLSNKSMKNLVSGRAWKNKKVKVLDISGCYCIGDNGIKTITPSVLEKLNISDCSFITDTGLNYIFEGMPYLNEVGYENCSGTSSVGRDKLQTKYQVLSISE</sequence>
<dbReference type="InterPro" id="IPR036047">
    <property type="entry name" value="F-box-like_dom_sf"/>
</dbReference>
<dbReference type="SMART" id="SM00367">
    <property type="entry name" value="LRR_CC"/>
    <property type="match status" value="7"/>
</dbReference>
<organism evidence="3 4">
    <name type="scientific">Piromyces finnis</name>
    <dbReference type="NCBI Taxonomy" id="1754191"/>
    <lineage>
        <taxon>Eukaryota</taxon>
        <taxon>Fungi</taxon>
        <taxon>Fungi incertae sedis</taxon>
        <taxon>Chytridiomycota</taxon>
        <taxon>Chytridiomycota incertae sedis</taxon>
        <taxon>Neocallimastigomycetes</taxon>
        <taxon>Neocallimastigales</taxon>
        <taxon>Neocallimastigaceae</taxon>
        <taxon>Piromyces</taxon>
    </lineage>
</organism>
<proteinExistence type="predicted"/>
<feature type="compositionally biased region" description="Basic residues" evidence="1">
    <location>
        <begin position="198"/>
        <end position="216"/>
    </location>
</feature>
<comment type="caution">
    <text evidence="3">The sequence shown here is derived from an EMBL/GenBank/DDBJ whole genome shotgun (WGS) entry which is preliminary data.</text>
</comment>
<keyword evidence="4" id="KW-1185">Reference proteome</keyword>
<dbReference type="SUPFAM" id="SSF81383">
    <property type="entry name" value="F-box domain"/>
    <property type="match status" value="1"/>
</dbReference>
<dbReference type="InterPro" id="IPR001611">
    <property type="entry name" value="Leu-rich_rpt"/>
</dbReference>
<evidence type="ECO:0000313" key="3">
    <source>
        <dbReference type="EMBL" id="ORX58459.1"/>
    </source>
</evidence>
<dbReference type="OrthoDB" id="2149885at2759"/>
<dbReference type="Pfam" id="PF00646">
    <property type="entry name" value="F-box"/>
    <property type="match status" value="1"/>
</dbReference>
<accession>A0A1Y1VL16</accession>
<feature type="region of interest" description="Disordered" evidence="1">
    <location>
        <begin position="198"/>
        <end position="219"/>
    </location>
</feature>
<reference evidence="3 4" key="2">
    <citation type="submission" date="2016-08" db="EMBL/GenBank/DDBJ databases">
        <title>Pervasive Adenine N6-methylation of Active Genes in Fungi.</title>
        <authorList>
            <consortium name="DOE Joint Genome Institute"/>
            <person name="Mondo S.J."/>
            <person name="Dannebaum R.O."/>
            <person name="Kuo R.C."/>
            <person name="Labutti K."/>
            <person name="Haridas S."/>
            <person name="Kuo A."/>
            <person name="Salamov A."/>
            <person name="Ahrendt S.R."/>
            <person name="Lipzen A."/>
            <person name="Sullivan W."/>
            <person name="Andreopoulos W.B."/>
            <person name="Clum A."/>
            <person name="Lindquist E."/>
            <person name="Daum C."/>
            <person name="Ramamoorthy G.K."/>
            <person name="Gryganskyi A."/>
            <person name="Culley D."/>
            <person name="Magnuson J.K."/>
            <person name="James T.Y."/>
            <person name="O'Malley M.A."/>
            <person name="Stajich J.E."/>
            <person name="Spatafora J.W."/>
            <person name="Visel A."/>
            <person name="Grigoriev I.V."/>
        </authorList>
    </citation>
    <scope>NUCLEOTIDE SEQUENCE [LARGE SCALE GENOMIC DNA]</scope>
    <source>
        <strain evidence="4">finn</strain>
    </source>
</reference>
<evidence type="ECO:0000256" key="1">
    <source>
        <dbReference type="SAM" id="MobiDB-lite"/>
    </source>
</evidence>
<feature type="domain" description="F-box" evidence="2">
    <location>
        <begin position="1127"/>
        <end position="1173"/>
    </location>
</feature>
<gene>
    <name evidence="3" type="ORF">BCR36DRAFT_317848</name>
</gene>
<protein>
    <submittedName>
        <fullName evidence="3">RNI-like protein</fullName>
    </submittedName>
</protein>
<feature type="region of interest" description="Disordered" evidence="1">
    <location>
        <begin position="394"/>
        <end position="414"/>
    </location>
</feature>
<dbReference type="EMBL" id="MCFH01000004">
    <property type="protein sequence ID" value="ORX58459.1"/>
    <property type="molecule type" value="Genomic_DNA"/>
</dbReference>
<dbReference type="Proteomes" id="UP000193719">
    <property type="component" value="Unassembled WGS sequence"/>
</dbReference>
<dbReference type="InterPro" id="IPR032675">
    <property type="entry name" value="LRR_dom_sf"/>
</dbReference>
<name>A0A1Y1VL16_9FUNG</name>
<reference evidence="3 4" key="1">
    <citation type="submission" date="2016-08" db="EMBL/GenBank/DDBJ databases">
        <title>Genomes of anaerobic fungi encode conserved fungal cellulosomes for biomass hydrolysis.</title>
        <authorList>
            <consortium name="DOE Joint Genome Institute"/>
            <person name="Haitjema C.H."/>
            <person name="Gilmore S.P."/>
            <person name="Henske J.K."/>
            <person name="Solomon K.V."/>
            <person name="De Groot R."/>
            <person name="Kuo A."/>
            <person name="Mondo S.J."/>
            <person name="Salamov A.A."/>
            <person name="Labutti K."/>
            <person name="Zhao Z."/>
            <person name="Chiniquy J."/>
            <person name="Barry K."/>
            <person name="Brewer H.M."/>
            <person name="Purvine S.O."/>
            <person name="Wright A.T."/>
            <person name="Boxma B."/>
            <person name="Van Alen T."/>
            <person name="Hackstein J.H."/>
            <person name="Baker S.E."/>
            <person name="Grigoriev I.V."/>
            <person name="O'Malley M.A."/>
        </authorList>
    </citation>
    <scope>NUCLEOTIDE SEQUENCE [LARGE SCALE GENOMIC DNA]</scope>
    <source>
        <strain evidence="4">finn</strain>
    </source>
</reference>
<dbReference type="InterPro" id="IPR001810">
    <property type="entry name" value="F-box_dom"/>
</dbReference>
<dbReference type="STRING" id="1754191.A0A1Y1VL16"/>
<dbReference type="GO" id="GO:0019005">
    <property type="term" value="C:SCF ubiquitin ligase complex"/>
    <property type="evidence" value="ECO:0007669"/>
    <property type="project" value="TreeGrafter"/>
</dbReference>
<evidence type="ECO:0000313" key="4">
    <source>
        <dbReference type="Proteomes" id="UP000193719"/>
    </source>
</evidence>
<feature type="compositionally biased region" description="Basic and acidic residues" evidence="1">
    <location>
        <begin position="14"/>
        <end position="25"/>
    </location>
</feature>